<dbReference type="OrthoDB" id="6262795at2759"/>
<feature type="transmembrane region" description="Helical" evidence="1">
    <location>
        <begin position="7"/>
        <end position="26"/>
    </location>
</feature>
<reference evidence="2 3" key="2">
    <citation type="submission" date="2018-11" db="EMBL/GenBank/DDBJ databases">
        <authorList>
            <consortium name="Pathogen Informatics"/>
        </authorList>
    </citation>
    <scope>NUCLEOTIDE SEQUENCE [LARGE SCALE GENOMIC DNA]</scope>
</reference>
<feature type="transmembrane region" description="Helical" evidence="1">
    <location>
        <begin position="185"/>
        <end position="210"/>
    </location>
</feature>
<sequence length="225" mass="24980">MILFSALFTTATILFDYLLLPYFVIYLRRNLLTSSLNFFPFLDFILFYGTLFASEFLFRTIALEFKGLGSRIMRWSSPSLIGALVIVSTLSFPMPSILCWIGNVTAGAANSLFCFCLFALCGIQGLLKAAHVFLGGLLFTKYCDAVTFMPRSVAQTGELLLGILRCFCAALFFIIGGAVLYHQRFIAALVIVSTIYSLALSTAIVGYARVYAHDKALRIRIEHPN</sequence>
<protein>
    <submittedName>
        <fullName evidence="4">Lipopolysaccharide biosynthesis protein</fullName>
    </submittedName>
</protein>
<proteinExistence type="predicted"/>
<feature type="transmembrane region" description="Helical" evidence="1">
    <location>
        <begin position="159"/>
        <end position="179"/>
    </location>
</feature>
<keyword evidence="1" id="KW-1133">Transmembrane helix</keyword>
<feature type="transmembrane region" description="Helical" evidence="1">
    <location>
        <begin position="38"/>
        <end position="58"/>
    </location>
</feature>
<accession>A0A0R3XAU0</accession>
<keyword evidence="1" id="KW-0472">Membrane</keyword>
<evidence type="ECO:0000313" key="3">
    <source>
        <dbReference type="Proteomes" id="UP000274429"/>
    </source>
</evidence>
<feature type="transmembrane region" description="Helical" evidence="1">
    <location>
        <begin position="79"/>
        <end position="103"/>
    </location>
</feature>
<keyword evidence="1" id="KW-0812">Transmembrane</keyword>
<evidence type="ECO:0000256" key="1">
    <source>
        <dbReference type="SAM" id="Phobius"/>
    </source>
</evidence>
<dbReference type="WBParaSite" id="TTAC_0001066701-mRNA-1">
    <property type="protein sequence ID" value="TTAC_0001066701-mRNA-1"/>
    <property type="gene ID" value="TTAC_0001066701"/>
</dbReference>
<gene>
    <name evidence="2" type="ORF">TTAC_LOCUS10650</name>
</gene>
<dbReference type="EMBL" id="UYWX01021988">
    <property type="protein sequence ID" value="VDM35630.1"/>
    <property type="molecule type" value="Genomic_DNA"/>
</dbReference>
<evidence type="ECO:0000313" key="2">
    <source>
        <dbReference type="EMBL" id="VDM35630.1"/>
    </source>
</evidence>
<evidence type="ECO:0000313" key="4">
    <source>
        <dbReference type="WBParaSite" id="TTAC_0001066701-mRNA-1"/>
    </source>
</evidence>
<dbReference type="Proteomes" id="UP000274429">
    <property type="component" value="Unassembled WGS sequence"/>
</dbReference>
<dbReference type="AlphaFoldDB" id="A0A0R3XAU0"/>
<name>A0A0R3XAU0_HYDTA</name>
<reference evidence="4" key="1">
    <citation type="submission" date="2017-02" db="UniProtKB">
        <authorList>
            <consortium name="WormBaseParasite"/>
        </authorList>
    </citation>
    <scope>IDENTIFICATION</scope>
</reference>
<keyword evidence="3" id="KW-1185">Reference proteome</keyword>
<organism evidence="4">
    <name type="scientific">Hydatigena taeniaeformis</name>
    <name type="common">Feline tapeworm</name>
    <name type="synonym">Taenia taeniaeformis</name>
    <dbReference type="NCBI Taxonomy" id="6205"/>
    <lineage>
        <taxon>Eukaryota</taxon>
        <taxon>Metazoa</taxon>
        <taxon>Spiralia</taxon>
        <taxon>Lophotrochozoa</taxon>
        <taxon>Platyhelminthes</taxon>
        <taxon>Cestoda</taxon>
        <taxon>Eucestoda</taxon>
        <taxon>Cyclophyllidea</taxon>
        <taxon>Taeniidae</taxon>
        <taxon>Hydatigera</taxon>
    </lineage>
</organism>
<feature type="transmembrane region" description="Helical" evidence="1">
    <location>
        <begin position="109"/>
        <end position="139"/>
    </location>
</feature>